<comment type="caution">
    <text evidence="1">The sequence shown here is derived from an EMBL/GenBank/DDBJ whole genome shotgun (WGS) entry which is preliminary data.</text>
</comment>
<evidence type="ECO:0000313" key="2">
    <source>
        <dbReference type="Proteomes" id="UP001054837"/>
    </source>
</evidence>
<accession>A0AAV4R1Y6</accession>
<protein>
    <submittedName>
        <fullName evidence="1">Uncharacterized protein</fullName>
    </submittedName>
</protein>
<organism evidence="1 2">
    <name type="scientific">Caerostris darwini</name>
    <dbReference type="NCBI Taxonomy" id="1538125"/>
    <lineage>
        <taxon>Eukaryota</taxon>
        <taxon>Metazoa</taxon>
        <taxon>Ecdysozoa</taxon>
        <taxon>Arthropoda</taxon>
        <taxon>Chelicerata</taxon>
        <taxon>Arachnida</taxon>
        <taxon>Araneae</taxon>
        <taxon>Araneomorphae</taxon>
        <taxon>Entelegynae</taxon>
        <taxon>Araneoidea</taxon>
        <taxon>Araneidae</taxon>
        <taxon>Caerostris</taxon>
    </lineage>
</organism>
<evidence type="ECO:0000313" key="1">
    <source>
        <dbReference type="EMBL" id="GIY14073.1"/>
    </source>
</evidence>
<gene>
    <name evidence="1" type="ORF">CDAR_183531</name>
</gene>
<name>A0AAV4R1Y6_9ARAC</name>
<dbReference type="EMBL" id="BPLQ01005318">
    <property type="protein sequence ID" value="GIY14073.1"/>
    <property type="molecule type" value="Genomic_DNA"/>
</dbReference>
<dbReference type="Proteomes" id="UP001054837">
    <property type="component" value="Unassembled WGS sequence"/>
</dbReference>
<sequence>MNRALWSLPDRGGGVKDRNINSNYSTDEFKIIPSNMLIVLWKSLATLSLKSQTFSLVMSFQEASKFEATPELIFLLLRGTRVVSRRGQACLSRVTQSQSDILLQGQGSGCPSKALVS</sequence>
<reference evidence="1 2" key="1">
    <citation type="submission" date="2021-06" db="EMBL/GenBank/DDBJ databases">
        <title>Caerostris darwini draft genome.</title>
        <authorList>
            <person name="Kono N."/>
            <person name="Arakawa K."/>
        </authorList>
    </citation>
    <scope>NUCLEOTIDE SEQUENCE [LARGE SCALE GENOMIC DNA]</scope>
</reference>
<dbReference type="AlphaFoldDB" id="A0AAV4R1Y6"/>
<proteinExistence type="predicted"/>
<keyword evidence="2" id="KW-1185">Reference proteome</keyword>